<proteinExistence type="predicted"/>
<dbReference type="PANTHER" id="PTHR47027:SF27">
    <property type="entry name" value="REVERSE TRANSCRIPTASE DOMAIN-CONTAINING PROTEIN"/>
    <property type="match status" value="1"/>
</dbReference>
<dbReference type="PANTHER" id="PTHR47027">
    <property type="entry name" value="REVERSE TRANSCRIPTASE DOMAIN-CONTAINING PROTEIN"/>
    <property type="match status" value="1"/>
</dbReference>
<sequence>MYKGTRTKVVTSDGISEEFEILAGVQQVDSLAPFLFIIARDYALRKAFNGREQELNFTITPRKSRRSPAVALADLDYADDICLMSDCVEQEQELLNRVEVKCAKVGLRLNVKETEVITYNSHMNHPPINTLREQMFGPSEALGPLEFGVQRRDSDLEILGDCMDSSSDTHAVIVTVDPSPPPATGIALSCQLSTPVVCSEL</sequence>
<keyword evidence="2" id="KW-1185">Reference proteome</keyword>
<dbReference type="EMBL" id="OY660885">
    <property type="protein sequence ID" value="CAJ1084384.1"/>
    <property type="molecule type" value="Genomic_DNA"/>
</dbReference>
<protein>
    <submittedName>
        <fullName evidence="1">PREDICTED: uncharacterized protein LOC103374843</fullName>
    </submittedName>
</protein>
<evidence type="ECO:0000313" key="2">
    <source>
        <dbReference type="Proteomes" id="UP001178508"/>
    </source>
</evidence>
<dbReference type="Proteomes" id="UP001178508">
    <property type="component" value="Chromosome 22"/>
</dbReference>
<organism evidence="1 2">
    <name type="scientific">Xyrichtys novacula</name>
    <name type="common">Pearly razorfish</name>
    <name type="synonym">Hemipteronotus novacula</name>
    <dbReference type="NCBI Taxonomy" id="13765"/>
    <lineage>
        <taxon>Eukaryota</taxon>
        <taxon>Metazoa</taxon>
        <taxon>Chordata</taxon>
        <taxon>Craniata</taxon>
        <taxon>Vertebrata</taxon>
        <taxon>Euteleostomi</taxon>
        <taxon>Actinopterygii</taxon>
        <taxon>Neopterygii</taxon>
        <taxon>Teleostei</taxon>
        <taxon>Neoteleostei</taxon>
        <taxon>Acanthomorphata</taxon>
        <taxon>Eupercaria</taxon>
        <taxon>Labriformes</taxon>
        <taxon>Labridae</taxon>
        <taxon>Xyrichtys</taxon>
    </lineage>
</organism>
<dbReference type="AlphaFoldDB" id="A0AAV1HI04"/>
<gene>
    <name evidence="1" type="ORF">XNOV1_A005554</name>
</gene>
<reference evidence="1" key="1">
    <citation type="submission" date="2023-08" db="EMBL/GenBank/DDBJ databases">
        <authorList>
            <person name="Alioto T."/>
            <person name="Alioto T."/>
            <person name="Gomez Garrido J."/>
        </authorList>
    </citation>
    <scope>NUCLEOTIDE SEQUENCE</scope>
</reference>
<name>A0AAV1HI04_XYRNO</name>
<accession>A0AAV1HI04</accession>
<evidence type="ECO:0000313" key="1">
    <source>
        <dbReference type="EMBL" id="CAJ1084384.1"/>
    </source>
</evidence>